<protein>
    <recommendedName>
        <fullName evidence="4">Charged multivesicular body protein 2a</fullName>
    </recommendedName>
</protein>
<sequence>MRGFELLRENKRMLDKSIREIERERQGLQAQEKKLIAEIKKSAKQGQMGAVKVMAKDLIRTRHQVEKFYKLKSQLQGVALRIQTLKSTQAMGEAMKGVTKAMGQMNRQMNLPSLQKIMQEFERQNEKMEMVTEVMGDAIDDALEGDEEEEETEELVSQVLDEIGIDINSELLNAPSSAVAAPAVKGKVAQAEATANDDSGIDSDLQASVHHKHEDHASDMESGVMLVSSLRKAEAFDSARIFLGARDVCCTRIALRP</sequence>
<dbReference type="AlphaFoldDB" id="A0ABC8UEH9"/>
<evidence type="ECO:0008006" key="4">
    <source>
        <dbReference type="Google" id="ProtNLM"/>
    </source>
</evidence>
<evidence type="ECO:0000313" key="3">
    <source>
        <dbReference type="Proteomes" id="UP001642360"/>
    </source>
</evidence>
<proteinExistence type="predicted"/>
<reference evidence="2 3" key="1">
    <citation type="submission" date="2024-02" db="EMBL/GenBank/DDBJ databases">
        <authorList>
            <person name="Vignale AGUSTIN F."/>
            <person name="Sosa J E."/>
            <person name="Modenutti C."/>
        </authorList>
    </citation>
    <scope>NUCLEOTIDE SEQUENCE [LARGE SCALE GENOMIC DNA]</scope>
</reference>
<evidence type="ECO:0000256" key="1">
    <source>
        <dbReference type="SAM" id="Coils"/>
    </source>
</evidence>
<dbReference type="Gene3D" id="6.10.140.1230">
    <property type="match status" value="1"/>
</dbReference>
<accession>A0ABC8UEH9</accession>
<comment type="caution">
    <text evidence="2">The sequence shown here is derived from an EMBL/GenBank/DDBJ whole genome shotgun (WGS) entry which is preliminary data.</text>
</comment>
<evidence type="ECO:0000313" key="2">
    <source>
        <dbReference type="EMBL" id="CAK9178096.1"/>
    </source>
</evidence>
<dbReference type="EMBL" id="CAUOFW020007224">
    <property type="protein sequence ID" value="CAK9178096.1"/>
    <property type="molecule type" value="Genomic_DNA"/>
</dbReference>
<feature type="coiled-coil region" evidence="1">
    <location>
        <begin position="4"/>
        <end position="38"/>
    </location>
</feature>
<dbReference type="Pfam" id="PF03357">
    <property type="entry name" value="Snf7"/>
    <property type="match status" value="1"/>
</dbReference>
<dbReference type="PANTHER" id="PTHR10476">
    <property type="entry name" value="CHARGED MULTIVESICULAR BODY PROTEIN"/>
    <property type="match status" value="1"/>
</dbReference>
<organism evidence="2 3">
    <name type="scientific">Ilex paraguariensis</name>
    <name type="common">yerba mate</name>
    <dbReference type="NCBI Taxonomy" id="185542"/>
    <lineage>
        <taxon>Eukaryota</taxon>
        <taxon>Viridiplantae</taxon>
        <taxon>Streptophyta</taxon>
        <taxon>Embryophyta</taxon>
        <taxon>Tracheophyta</taxon>
        <taxon>Spermatophyta</taxon>
        <taxon>Magnoliopsida</taxon>
        <taxon>eudicotyledons</taxon>
        <taxon>Gunneridae</taxon>
        <taxon>Pentapetalae</taxon>
        <taxon>asterids</taxon>
        <taxon>campanulids</taxon>
        <taxon>Aquifoliales</taxon>
        <taxon>Aquifoliaceae</taxon>
        <taxon>Ilex</taxon>
    </lineage>
</organism>
<keyword evidence="3" id="KW-1185">Reference proteome</keyword>
<keyword evidence="1" id="KW-0175">Coiled coil</keyword>
<dbReference type="Proteomes" id="UP001642360">
    <property type="component" value="Unassembled WGS sequence"/>
</dbReference>
<name>A0ABC8UEH9_9AQUA</name>
<dbReference type="InterPro" id="IPR005024">
    <property type="entry name" value="Snf7_fam"/>
</dbReference>
<gene>
    <name evidence="2" type="ORF">ILEXP_LOCUS48011</name>
</gene>